<evidence type="ECO:0000256" key="4">
    <source>
        <dbReference type="ARBA" id="ARBA00010790"/>
    </source>
</evidence>
<feature type="binding site" evidence="14">
    <location>
        <position position="571"/>
    </location>
    <ligand>
        <name>FAD</name>
        <dbReference type="ChEBI" id="CHEBI:57692"/>
    </ligand>
</feature>
<dbReference type="Pfam" id="PF00732">
    <property type="entry name" value="GMC_oxred_N"/>
    <property type="match status" value="1"/>
</dbReference>
<keyword evidence="16" id="KW-0732">Signal</keyword>
<dbReference type="InterPro" id="IPR012132">
    <property type="entry name" value="GMC_OxRdtase"/>
</dbReference>
<keyword evidence="10" id="KW-0560">Oxidoreductase</keyword>
<dbReference type="GO" id="GO:0050660">
    <property type="term" value="F:flavin adenine dinucleotide binding"/>
    <property type="evidence" value="ECO:0007669"/>
    <property type="project" value="InterPro"/>
</dbReference>
<evidence type="ECO:0000256" key="2">
    <source>
        <dbReference type="ARBA" id="ARBA00004191"/>
    </source>
</evidence>
<name>A0A3F3PUV9_9EURO</name>
<organism evidence="19 20">
    <name type="scientific">Aspergillus welwitschiae</name>
    <dbReference type="NCBI Taxonomy" id="1341132"/>
    <lineage>
        <taxon>Eukaryota</taxon>
        <taxon>Fungi</taxon>
        <taxon>Dikarya</taxon>
        <taxon>Ascomycota</taxon>
        <taxon>Pezizomycotina</taxon>
        <taxon>Eurotiomycetes</taxon>
        <taxon>Eurotiomycetidae</taxon>
        <taxon>Eurotiales</taxon>
        <taxon>Aspergillaceae</taxon>
        <taxon>Aspergillus</taxon>
        <taxon>Aspergillus subgen. Circumdati</taxon>
    </lineage>
</organism>
<dbReference type="InterPro" id="IPR000172">
    <property type="entry name" value="GMC_OxRdtase_N"/>
</dbReference>
<comment type="subunit">
    <text evidence="5">Homodimer.</text>
</comment>
<dbReference type="Gene3D" id="4.10.450.10">
    <property type="entry name" value="Glucose Oxidase, domain 2"/>
    <property type="match status" value="1"/>
</dbReference>
<dbReference type="GeneID" id="38140383"/>
<protein>
    <recommendedName>
        <fullName evidence="12">glucose oxidase</fullName>
        <ecNumber evidence="12">1.1.3.4</ecNumber>
    </recommendedName>
</protein>
<evidence type="ECO:0000256" key="14">
    <source>
        <dbReference type="PIRSR" id="PIRSR000137-2"/>
    </source>
</evidence>
<evidence type="ECO:0000256" key="7">
    <source>
        <dbReference type="ARBA" id="ARBA00022530"/>
    </source>
</evidence>
<feature type="active site" description="Proton donor" evidence="13">
    <location>
        <position position="538"/>
    </location>
</feature>
<feature type="domain" description="Glucose-methanol-choline oxidoreductase N-terminal" evidence="18">
    <location>
        <begin position="312"/>
        <end position="326"/>
    </location>
</feature>
<feature type="binding site" evidence="14">
    <location>
        <position position="272"/>
    </location>
    <ligand>
        <name>FAD</name>
        <dbReference type="ChEBI" id="CHEBI:57692"/>
    </ligand>
</feature>
<keyword evidence="20" id="KW-1185">Reference proteome</keyword>
<dbReference type="Gene3D" id="3.50.50.60">
    <property type="entry name" value="FAD/NAD(P)-binding domain"/>
    <property type="match status" value="1"/>
</dbReference>
<dbReference type="Pfam" id="PF05199">
    <property type="entry name" value="GMC_oxred_C"/>
    <property type="match status" value="1"/>
</dbReference>
<dbReference type="STRING" id="1341132.A0A3F3PUV9"/>
<evidence type="ECO:0000259" key="18">
    <source>
        <dbReference type="PROSITE" id="PS00624"/>
    </source>
</evidence>
<evidence type="ECO:0000256" key="10">
    <source>
        <dbReference type="ARBA" id="ARBA00023002"/>
    </source>
</evidence>
<evidence type="ECO:0000256" key="3">
    <source>
        <dbReference type="ARBA" id="ARBA00004498"/>
    </source>
</evidence>
<comment type="similarity">
    <text evidence="4 15">Belongs to the GMC oxidoreductase family.</text>
</comment>
<evidence type="ECO:0000256" key="12">
    <source>
        <dbReference type="ARBA" id="ARBA00049722"/>
    </source>
</evidence>
<dbReference type="SUPFAM" id="SSF51905">
    <property type="entry name" value="FAD/NAD(P)-binding domain"/>
    <property type="match status" value="1"/>
</dbReference>
<feature type="chain" id="PRO_5017772537" description="glucose oxidase" evidence="16">
    <location>
        <begin position="17"/>
        <end position="644"/>
    </location>
</feature>
<dbReference type="PANTHER" id="PTHR11552:SF201">
    <property type="entry name" value="GLUCOSE-METHANOL-CHOLINE OXIDOREDUCTASE N-TERMINAL DOMAIN-CONTAINING PROTEIN"/>
    <property type="match status" value="1"/>
</dbReference>
<evidence type="ECO:0000313" key="19">
    <source>
        <dbReference type="EMBL" id="RDH30727.1"/>
    </source>
</evidence>
<comment type="cofactor">
    <cofactor evidence="1 14">
        <name>FAD</name>
        <dbReference type="ChEBI" id="CHEBI:57692"/>
    </cofactor>
</comment>
<evidence type="ECO:0000256" key="9">
    <source>
        <dbReference type="ARBA" id="ARBA00022827"/>
    </source>
</evidence>
<dbReference type="PIRSF" id="PIRSF000137">
    <property type="entry name" value="Alcohol_oxidase"/>
    <property type="match status" value="1"/>
</dbReference>
<gene>
    <name evidence="19" type="ORF">BDQ94DRAFT_172801</name>
</gene>
<evidence type="ECO:0000256" key="8">
    <source>
        <dbReference type="ARBA" id="ARBA00022630"/>
    </source>
</evidence>
<evidence type="ECO:0000256" key="15">
    <source>
        <dbReference type="RuleBase" id="RU003968"/>
    </source>
</evidence>
<proteinExistence type="inferred from homology"/>
<dbReference type="PANTHER" id="PTHR11552">
    <property type="entry name" value="GLUCOSE-METHANOL-CHOLINE GMC OXIDOREDUCTASE"/>
    <property type="match status" value="1"/>
</dbReference>
<feature type="domain" description="Glucose-methanol-choline oxidoreductase N-terminal" evidence="17">
    <location>
        <begin position="119"/>
        <end position="142"/>
    </location>
</feature>
<comment type="catalytic activity">
    <reaction evidence="11">
        <text>beta-D-glucose + O2 = D-glucono-1,5-lactone + H2O2</text>
        <dbReference type="Rhea" id="RHEA:11428"/>
        <dbReference type="ChEBI" id="CHEBI:15379"/>
        <dbReference type="ChEBI" id="CHEBI:15903"/>
        <dbReference type="ChEBI" id="CHEBI:16217"/>
        <dbReference type="ChEBI" id="CHEBI:16240"/>
        <dbReference type="EC" id="1.1.3.4"/>
    </reaction>
    <physiologicalReaction direction="left-to-right" evidence="11">
        <dbReference type="Rhea" id="RHEA:11429"/>
    </physiologicalReaction>
</comment>
<evidence type="ECO:0000256" key="1">
    <source>
        <dbReference type="ARBA" id="ARBA00001974"/>
    </source>
</evidence>
<dbReference type="PROSITE" id="PS00623">
    <property type="entry name" value="GMC_OXRED_1"/>
    <property type="match status" value="1"/>
</dbReference>
<dbReference type="EMBL" id="KZ852059">
    <property type="protein sequence ID" value="RDH30727.1"/>
    <property type="molecule type" value="Genomic_DNA"/>
</dbReference>
<dbReference type="SMR" id="A0A3F3PUV9"/>
<dbReference type="Proteomes" id="UP000253729">
    <property type="component" value="Unassembled WGS sequence"/>
</dbReference>
<evidence type="ECO:0000313" key="20">
    <source>
        <dbReference type="Proteomes" id="UP000253729"/>
    </source>
</evidence>
<evidence type="ECO:0000256" key="6">
    <source>
        <dbReference type="ARBA" id="ARBA00022512"/>
    </source>
</evidence>
<dbReference type="PROSITE" id="PS00624">
    <property type="entry name" value="GMC_OXRED_2"/>
    <property type="match status" value="1"/>
</dbReference>
<feature type="signal peptide" evidence="16">
    <location>
        <begin position="1"/>
        <end position="16"/>
    </location>
</feature>
<reference evidence="19 20" key="1">
    <citation type="submission" date="2018-07" db="EMBL/GenBank/DDBJ databases">
        <title>The genomes of Aspergillus section Nigri reveals drivers in fungal speciation.</title>
        <authorList>
            <consortium name="DOE Joint Genome Institute"/>
            <person name="Vesth T.C."/>
            <person name="Nybo J."/>
            <person name="Theobald S."/>
            <person name="Brandl J."/>
            <person name="Frisvad J.C."/>
            <person name="Nielsen K.F."/>
            <person name="Lyhne E.K."/>
            <person name="Kogle M.E."/>
            <person name="Kuo A."/>
            <person name="Riley R."/>
            <person name="Clum A."/>
            <person name="Nolan M."/>
            <person name="Lipzen A."/>
            <person name="Salamov A."/>
            <person name="Henrissat B."/>
            <person name="Wiebenga A."/>
            <person name="De vries R.P."/>
            <person name="Grigoriev I.V."/>
            <person name="Mortensen U.H."/>
            <person name="Andersen M.R."/>
            <person name="Baker S.E."/>
        </authorList>
    </citation>
    <scope>NUCLEOTIDE SEQUENCE [LARGE SCALE GENOMIC DNA]</scope>
    <source>
        <strain evidence="19 20">CBS 139.54b</strain>
    </source>
</reference>
<evidence type="ECO:0000256" key="11">
    <source>
        <dbReference type="ARBA" id="ARBA00049435"/>
    </source>
</evidence>
<dbReference type="InterPro" id="IPR007867">
    <property type="entry name" value="GMC_OxRtase_C"/>
</dbReference>
<evidence type="ECO:0000259" key="17">
    <source>
        <dbReference type="PROSITE" id="PS00623"/>
    </source>
</evidence>
<keyword evidence="7" id="KW-0964">Secreted</keyword>
<evidence type="ECO:0000256" key="13">
    <source>
        <dbReference type="PIRSR" id="PIRSR000137-1"/>
    </source>
</evidence>
<dbReference type="InterPro" id="IPR027424">
    <property type="entry name" value="Glucose_Oxidase_domain_2"/>
</dbReference>
<feature type="active site" description="Proton acceptor" evidence="13">
    <location>
        <position position="581"/>
    </location>
</feature>
<dbReference type="InterPro" id="IPR036188">
    <property type="entry name" value="FAD/NAD-bd_sf"/>
</dbReference>
<accession>A0A3F3PUV9</accession>
<dbReference type="RefSeq" id="XP_026623749.1">
    <property type="nucleotide sequence ID" value="XM_026772027.1"/>
</dbReference>
<keyword evidence="7" id="KW-0272">Extracellular matrix</keyword>
<comment type="subcellular location">
    <subcellularLocation>
        <location evidence="2">Secreted</location>
        <location evidence="2">Cell wall</location>
    </subcellularLocation>
    <subcellularLocation>
        <location evidence="3">Secreted</location>
        <location evidence="3">Extracellular space</location>
        <location evidence="3">Extracellular matrix</location>
    </subcellularLocation>
</comment>
<evidence type="ECO:0000256" key="16">
    <source>
        <dbReference type="SAM" id="SignalP"/>
    </source>
</evidence>
<keyword evidence="9 14" id="KW-0274">FAD</keyword>
<dbReference type="EC" id="1.1.3.4" evidence="12"/>
<dbReference type="SUPFAM" id="SSF54373">
    <property type="entry name" value="FAD-linked reductases, C-terminal domain"/>
    <property type="match status" value="1"/>
</dbReference>
<dbReference type="GO" id="GO:0046562">
    <property type="term" value="F:beta-D-glucose oxidase activity"/>
    <property type="evidence" value="ECO:0007669"/>
    <property type="project" value="UniProtKB-EC"/>
</dbReference>
<evidence type="ECO:0000256" key="5">
    <source>
        <dbReference type="ARBA" id="ARBA00011738"/>
    </source>
</evidence>
<sequence>MQTLLVSSLVVSLAAALPHYIRSNGIEASLLTDPNDVSGRTVDYIIAGGGLTGLTTAARLTENPNISVLVIESGSYESDRGPIIEDLNAYGDIFGSSVDHAYETVELATNNQTALIRSGNGLGGSTLVNGGTWTRPHKAQVDSWETVFGNEGWNWDNVAAYSLQAERARAPNAKQIAAGHYFNASCHGVNGTVHAGPRDTGDDYSPIVKALMSAVEDRGVPTKKDFGCGDPHGVSMFPNTLHEDQVRSDAAREWLLPNYQRPNLQVLTGQYVGKVLLSQNGTTPRAVGVEFGTHKGNTHNVYAKHEVLLAAGSAVSPTILEYSGIGMKSILEPLGIDTVVDLPVGLNLQDQTTATVRSRITSAGAGQGQAAWFATFNETFGDYSEKAHELLNTKLEQWAEEAVARGGFHNTTALLIQYENYRDWIVNHNVAYSELFLDTAGVASFDVWDLLPFTRGYVHILDKDPYLHHFAYDPQYFLNELDLLGQAAATQLARNISNSGAMQTYFAGETIPGDNLAYDADLSAWTEYIPYHFRPNYHGVGTCSMMPKEMGGVVDNAARVYGVQGLRVIDGSIPPTQMSSHVMTVFYAMALKISDAILEDYASMQTSLGRILHVGLLPSAAGEWGSLWETIEDNEGTPVVEDQQ</sequence>
<keyword evidence="8 15" id="KW-0285">Flavoprotein</keyword>
<dbReference type="AlphaFoldDB" id="A0A3F3PUV9"/>
<keyword evidence="6" id="KW-0134">Cell wall</keyword>
<dbReference type="Gene3D" id="3.30.560.10">
    <property type="entry name" value="Glucose Oxidase, domain 3"/>
    <property type="match status" value="1"/>
</dbReference>